<dbReference type="RefSeq" id="WP_184055596.1">
    <property type="nucleotide sequence ID" value="NZ_JACIJK010000003.1"/>
</dbReference>
<dbReference type="AlphaFoldDB" id="A0A7W9BBU6"/>
<dbReference type="EMBL" id="JACIJK010000003">
    <property type="protein sequence ID" value="MBB5714355.1"/>
    <property type="molecule type" value="Genomic_DNA"/>
</dbReference>
<organism evidence="1 2">
    <name type="scientific">Sphingomonas aerophila</name>
    <dbReference type="NCBI Taxonomy" id="1344948"/>
    <lineage>
        <taxon>Bacteria</taxon>
        <taxon>Pseudomonadati</taxon>
        <taxon>Pseudomonadota</taxon>
        <taxon>Alphaproteobacteria</taxon>
        <taxon>Sphingomonadales</taxon>
        <taxon>Sphingomonadaceae</taxon>
        <taxon>Sphingomonas</taxon>
    </lineage>
</organism>
<proteinExistence type="predicted"/>
<evidence type="ECO:0000313" key="1">
    <source>
        <dbReference type="EMBL" id="MBB5714355.1"/>
    </source>
</evidence>
<comment type="caution">
    <text evidence="1">The sequence shown here is derived from an EMBL/GenBank/DDBJ whole genome shotgun (WGS) entry which is preliminary data.</text>
</comment>
<keyword evidence="2" id="KW-1185">Reference proteome</keyword>
<gene>
    <name evidence="1" type="ORF">FHS94_001186</name>
</gene>
<name>A0A7W9BBU6_9SPHN</name>
<protein>
    <submittedName>
        <fullName evidence="1">Uncharacterized protein</fullName>
    </submittedName>
</protein>
<dbReference type="Proteomes" id="UP000546200">
    <property type="component" value="Unassembled WGS sequence"/>
</dbReference>
<evidence type="ECO:0000313" key="2">
    <source>
        <dbReference type="Proteomes" id="UP000546200"/>
    </source>
</evidence>
<sequence length="131" mass="13244">MLLSFVAAMAAAAATPQETLPATLDLPVVPTDQTTPAAPVQTSAFASATPLEAKALGQETAREDLAQIAQANQAASVSHNSVNGNSQTGSVTFSDSAFQGVRGLTVVNANSGNNVAVNSAMNVNIYFNPAP</sequence>
<reference evidence="1 2" key="1">
    <citation type="submission" date="2020-08" db="EMBL/GenBank/DDBJ databases">
        <title>Genomic Encyclopedia of Type Strains, Phase IV (KMG-IV): sequencing the most valuable type-strain genomes for metagenomic binning, comparative biology and taxonomic classification.</title>
        <authorList>
            <person name="Goeker M."/>
        </authorList>
    </citation>
    <scope>NUCLEOTIDE SEQUENCE [LARGE SCALE GENOMIC DNA]</scope>
    <source>
        <strain evidence="1 2">DSM 100044</strain>
    </source>
</reference>
<accession>A0A7W9BBU6</accession>